<keyword evidence="4" id="KW-0597">Phosphoprotein</keyword>
<dbReference type="PROSITE" id="PS50330">
    <property type="entry name" value="UIM"/>
    <property type="match status" value="1"/>
</dbReference>
<evidence type="ECO:0000256" key="9">
    <source>
        <dbReference type="SAM" id="Coils"/>
    </source>
</evidence>
<evidence type="ECO:0000259" key="11">
    <source>
        <dbReference type="PROSITE" id="PS50178"/>
    </source>
</evidence>
<evidence type="ECO:0000313" key="14">
    <source>
        <dbReference type="Proteomes" id="UP001627154"/>
    </source>
</evidence>
<dbReference type="Gene3D" id="1.25.40.90">
    <property type="match status" value="1"/>
</dbReference>
<feature type="compositionally biased region" description="Polar residues" evidence="10">
    <location>
        <begin position="778"/>
        <end position="792"/>
    </location>
</feature>
<dbReference type="GO" id="GO:0008270">
    <property type="term" value="F:zinc ion binding"/>
    <property type="evidence" value="ECO:0007669"/>
    <property type="project" value="UniProtKB-KW"/>
</dbReference>
<evidence type="ECO:0000256" key="10">
    <source>
        <dbReference type="SAM" id="MobiDB-lite"/>
    </source>
</evidence>
<dbReference type="Pfam" id="PF00790">
    <property type="entry name" value="VHS"/>
    <property type="match status" value="1"/>
</dbReference>
<dbReference type="Pfam" id="PF01363">
    <property type="entry name" value="FYVE"/>
    <property type="match status" value="1"/>
</dbReference>
<evidence type="ECO:0000256" key="2">
    <source>
        <dbReference type="ARBA" id="ARBA00015450"/>
    </source>
</evidence>
<dbReference type="Gene3D" id="3.30.40.10">
    <property type="entry name" value="Zinc/RING finger domain, C3HC4 (zinc finger)"/>
    <property type="match status" value="1"/>
</dbReference>
<feature type="region of interest" description="Disordered" evidence="10">
    <location>
        <begin position="840"/>
        <end position="859"/>
    </location>
</feature>
<evidence type="ECO:0000256" key="7">
    <source>
        <dbReference type="ARBA" id="ARBA00022833"/>
    </source>
</evidence>
<name>A0ABD2VYF1_9HYME</name>
<dbReference type="InterPro" id="IPR017073">
    <property type="entry name" value="HGS/VPS27"/>
</dbReference>
<dbReference type="InterPro" id="IPR008942">
    <property type="entry name" value="ENTH_VHS"/>
</dbReference>
<dbReference type="GO" id="GO:0048471">
    <property type="term" value="C:perinuclear region of cytoplasm"/>
    <property type="evidence" value="ECO:0007669"/>
    <property type="project" value="UniProtKB-SubCell"/>
</dbReference>
<dbReference type="Gene3D" id="1.20.5.1940">
    <property type="match status" value="1"/>
</dbReference>
<dbReference type="InterPro" id="IPR017455">
    <property type="entry name" value="Znf_FYVE-rel"/>
</dbReference>
<feature type="region of interest" description="Disordered" evidence="10">
    <location>
        <begin position="864"/>
        <end position="972"/>
    </location>
</feature>
<feature type="domain" description="FYVE-type" evidence="11">
    <location>
        <begin position="163"/>
        <end position="223"/>
    </location>
</feature>
<dbReference type="CDD" id="cd15720">
    <property type="entry name" value="FYVE_Hrs"/>
    <property type="match status" value="1"/>
</dbReference>
<protein>
    <recommendedName>
        <fullName evidence="2">Hepatocyte growth factor-regulated tyrosine kinase substrate</fullName>
    </recommendedName>
</protein>
<evidence type="ECO:0000256" key="6">
    <source>
        <dbReference type="ARBA" id="ARBA00022771"/>
    </source>
</evidence>
<accession>A0ABD2VYF1</accession>
<dbReference type="SMART" id="SM00288">
    <property type="entry name" value="VHS"/>
    <property type="match status" value="1"/>
</dbReference>
<keyword evidence="14" id="KW-1185">Reference proteome</keyword>
<feature type="region of interest" description="Disordered" evidence="10">
    <location>
        <begin position="650"/>
        <end position="681"/>
    </location>
</feature>
<comment type="caution">
    <text evidence="13">The sequence shown here is derived from an EMBL/GenBank/DDBJ whole genome shotgun (WGS) entry which is preliminary data.</text>
</comment>
<comment type="subcellular location">
    <subcellularLocation>
        <location evidence="1">Cytoplasm</location>
    </subcellularLocation>
</comment>
<dbReference type="InterPro" id="IPR002014">
    <property type="entry name" value="VHS_dom"/>
</dbReference>
<keyword evidence="3" id="KW-0963">Cytoplasm</keyword>
<dbReference type="AlphaFoldDB" id="A0ABD2VYF1"/>
<dbReference type="PANTHER" id="PTHR46275">
    <property type="entry name" value="HEPATOCYTE GROWTH FACTOR-REGULATED TYROSINE KINASE SUBSTRATE"/>
    <property type="match status" value="1"/>
</dbReference>
<dbReference type="InterPro" id="IPR013083">
    <property type="entry name" value="Znf_RING/FYVE/PHD"/>
</dbReference>
<dbReference type="InterPro" id="IPR011011">
    <property type="entry name" value="Znf_FYVE_PHD"/>
</dbReference>
<evidence type="ECO:0000256" key="3">
    <source>
        <dbReference type="ARBA" id="ARBA00022490"/>
    </source>
</evidence>
<dbReference type="Proteomes" id="UP001627154">
    <property type="component" value="Unassembled WGS sequence"/>
</dbReference>
<feature type="compositionally biased region" description="Low complexity" evidence="10">
    <location>
        <begin position="864"/>
        <end position="951"/>
    </location>
</feature>
<gene>
    <name evidence="13" type="ORF">TKK_018705</name>
</gene>
<dbReference type="SMART" id="SM00064">
    <property type="entry name" value="FYVE"/>
    <property type="match status" value="1"/>
</dbReference>
<evidence type="ECO:0000259" key="12">
    <source>
        <dbReference type="PROSITE" id="PS50179"/>
    </source>
</evidence>
<dbReference type="CDD" id="cd03569">
    <property type="entry name" value="VHS_Hrs"/>
    <property type="match status" value="1"/>
</dbReference>
<keyword evidence="5" id="KW-0479">Metal-binding</keyword>
<keyword evidence="7" id="KW-0862">Zinc</keyword>
<feature type="compositionally biased region" description="Basic and acidic residues" evidence="10">
    <location>
        <begin position="953"/>
        <end position="964"/>
    </location>
</feature>
<organism evidence="13 14">
    <name type="scientific">Trichogramma kaykai</name>
    <dbReference type="NCBI Taxonomy" id="54128"/>
    <lineage>
        <taxon>Eukaryota</taxon>
        <taxon>Metazoa</taxon>
        <taxon>Ecdysozoa</taxon>
        <taxon>Arthropoda</taxon>
        <taxon>Hexapoda</taxon>
        <taxon>Insecta</taxon>
        <taxon>Pterygota</taxon>
        <taxon>Neoptera</taxon>
        <taxon>Endopterygota</taxon>
        <taxon>Hymenoptera</taxon>
        <taxon>Apocrita</taxon>
        <taxon>Proctotrupomorpha</taxon>
        <taxon>Chalcidoidea</taxon>
        <taxon>Trichogrammatidae</taxon>
        <taxon>Trichogramma</taxon>
    </lineage>
</organism>
<reference evidence="13 14" key="1">
    <citation type="journal article" date="2024" name="bioRxiv">
        <title>A reference genome for Trichogramma kaykai: A tiny desert-dwelling parasitoid wasp with competing sex-ratio distorters.</title>
        <authorList>
            <person name="Culotta J."/>
            <person name="Lindsey A.R."/>
        </authorList>
    </citation>
    <scope>NUCLEOTIDE SEQUENCE [LARGE SCALE GENOMIC DNA]</scope>
    <source>
        <strain evidence="13 14">KSX58</strain>
    </source>
</reference>
<dbReference type="PANTHER" id="PTHR46275:SF1">
    <property type="entry name" value="HEPATOCYTE GROWTH FACTOR-REGULATED TYROSINE KINASE SUBSTRATE"/>
    <property type="match status" value="1"/>
</dbReference>
<proteinExistence type="predicted"/>
<feature type="compositionally biased region" description="Low complexity" evidence="10">
    <location>
        <begin position="760"/>
        <end position="777"/>
    </location>
</feature>
<keyword evidence="6 8" id="KW-0863">Zinc-finger</keyword>
<dbReference type="InterPro" id="IPR003903">
    <property type="entry name" value="UIM_dom"/>
</dbReference>
<evidence type="ECO:0000256" key="4">
    <source>
        <dbReference type="ARBA" id="ARBA00022553"/>
    </source>
</evidence>
<feature type="coiled-coil region" evidence="9">
    <location>
        <begin position="460"/>
        <end position="543"/>
    </location>
</feature>
<feature type="domain" description="VHS" evidence="12">
    <location>
        <begin position="18"/>
        <end position="146"/>
    </location>
</feature>
<evidence type="ECO:0000256" key="1">
    <source>
        <dbReference type="ARBA" id="ARBA00004496"/>
    </source>
</evidence>
<sequence>MPILSSYNSNFTKLLEKATSNLNLEPEWPKIMSICDMIRQGDVPPKVALAAINKKITNDNPHTASFGLLVLESCIKNCGSIMHDEVCTKQYMEQLKDIAKKTQQEPVRNKILELIQAWANAFRDTPKYRAVQDTMRIMKAEGFEFPALQESDAMFVADNAPEWVDGETCHRCRTAFSTFVRKHHCRACGQVFCHQCSAKTSTIPKYGIEKEVRVCNTCYDLVNKPVVAIKREESDLPAEYLTSSLAQQQQVPPRKTDEELREEEELQMALALSQSEAEHKEQEKKRVTSAIISNSASSYSAAAYSNSAFSNVQYSPPPSPGQSPSKIQDDEDVDPELAKYLNRQYWEQRQSALEEQNSRLNVTSPSAPNMGSPMPAKIIPVKQQHQQNGEVDPEMKNFVENLKSQVEIFVNRMKSDSSRGRSIANDSSVQTLFMNITALHSKLLRYIQDQEDKRVHFEGLQDKLTQIKDARAALDALREEHRIAVLREQQEAERKKQVLMAQKLEVMRKSKQEHLQMLREEALNRIQEQEREMKLRAEQQKQQYMMSGGYQLGGYVDMPGGPGSPVRQMPYPMQEPTYGTITQTGGQPIYSYPMAATGPTDPYLMNATAGYMLKQHPQQTMPDPAAYNNQTLGAEGLPLSGQESLGKVTVSGPGMINSLSTLPDVESQPQSQQQQRHSLAPEQVNSVYSHHQNPSHPIASGLGQTMMAGQIDPLTQNVGMVPAGHNSLNMTLPGQMSMPSTTMSLPVSHQISNGRMEGGPQHAQAAAQLPQAVPQMQGAQQSPIGQTHSKMTSLQQLEEMTQRIQPQTRHSLMTSHLMGQPQAEAMHLQMMQQLHAEQQALKQQPVQQPQPIQQQQLFQPQQSLQQQQQLQQPMQQQPQQQQQLQQPMQQQPQQQPQQQQQQQPPLQHQQPMQQQPMQQLQQQQPPLQQQQPMQQQPMQQQPMQQQPLQQPVDTRKEPEKKEPEIAELISFD</sequence>
<evidence type="ECO:0000256" key="8">
    <source>
        <dbReference type="PROSITE-ProRule" id="PRU00091"/>
    </source>
</evidence>
<dbReference type="CDD" id="cd21387">
    <property type="entry name" value="GAT_Hrs"/>
    <property type="match status" value="1"/>
</dbReference>
<dbReference type="SUPFAM" id="SSF48464">
    <property type="entry name" value="ENTH/VHS domain"/>
    <property type="match status" value="1"/>
</dbReference>
<dbReference type="PROSITE" id="PS50178">
    <property type="entry name" value="ZF_FYVE"/>
    <property type="match status" value="1"/>
</dbReference>
<dbReference type="InterPro" id="IPR024641">
    <property type="entry name" value="HRS_helical"/>
</dbReference>
<feature type="region of interest" description="Disordered" evidence="10">
    <location>
        <begin position="311"/>
        <end position="330"/>
    </location>
</feature>
<evidence type="ECO:0000256" key="5">
    <source>
        <dbReference type="ARBA" id="ARBA00022723"/>
    </source>
</evidence>
<dbReference type="SUPFAM" id="SSF57903">
    <property type="entry name" value="FYVE/PHD zinc finger"/>
    <property type="match status" value="1"/>
</dbReference>
<keyword evidence="9" id="KW-0175">Coiled coil</keyword>
<feature type="region of interest" description="Disordered" evidence="10">
    <location>
        <begin position="753"/>
        <end position="792"/>
    </location>
</feature>
<evidence type="ECO:0000313" key="13">
    <source>
        <dbReference type="EMBL" id="KAL3385638.1"/>
    </source>
</evidence>
<dbReference type="GO" id="GO:0005938">
    <property type="term" value="C:cell cortex"/>
    <property type="evidence" value="ECO:0007669"/>
    <property type="project" value="UniProtKB-SubCell"/>
</dbReference>
<dbReference type="EMBL" id="JBJJXI010000153">
    <property type="protein sequence ID" value="KAL3385638.1"/>
    <property type="molecule type" value="Genomic_DNA"/>
</dbReference>
<dbReference type="Pfam" id="PF12210">
    <property type="entry name" value="Hrs_helical"/>
    <property type="match status" value="1"/>
</dbReference>
<dbReference type="PROSITE" id="PS50179">
    <property type="entry name" value="VHS"/>
    <property type="match status" value="1"/>
</dbReference>
<dbReference type="InterPro" id="IPR000306">
    <property type="entry name" value="Znf_FYVE"/>
</dbReference>